<gene>
    <name evidence="1" type="ORF">TM448A01998_0008</name>
    <name evidence="2" type="ORF">TM448B01424_0016</name>
</gene>
<evidence type="ECO:0000313" key="2">
    <source>
        <dbReference type="EMBL" id="QJH98920.1"/>
    </source>
</evidence>
<reference evidence="1" key="1">
    <citation type="submission" date="2020-03" db="EMBL/GenBank/DDBJ databases">
        <title>The deep terrestrial virosphere.</title>
        <authorList>
            <person name="Holmfeldt K."/>
            <person name="Nilsson E."/>
            <person name="Simone D."/>
            <person name="Lopez-Fernandez M."/>
            <person name="Wu X."/>
            <person name="de Brujin I."/>
            <person name="Lundin D."/>
            <person name="Andersson A."/>
            <person name="Bertilsson S."/>
            <person name="Dopson M."/>
        </authorList>
    </citation>
    <scope>NUCLEOTIDE SEQUENCE</scope>
    <source>
        <strain evidence="1">TM448A01998</strain>
        <strain evidence="2">TM448B01424</strain>
    </source>
</reference>
<proteinExistence type="predicted"/>
<protein>
    <submittedName>
        <fullName evidence="1">Uncharacterized protein</fullName>
    </submittedName>
</protein>
<dbReference type="EMBL" id="MT144758">
    <property type="protein sequence ID" value="QJH98920.1"/>
    <property type="molecule type" value="Genomic_DNA"/>
</dbReference>
<evidence type="ECO:0000313" key="1">
    <source>
        <dbReference type="EMBL" id="QJA51147.1"/>
    </source>
</evidence>
<dbReference type="EMBL" id="MT144240">
    <property type="protein sequence ID" value="QJA51147.1"/>
    <property type="molecule type" value="Genomic_DNA"/>
</dbReference>
<name>A0A6H1ZV03_9ZZZZ</name>
<sequence>MSKLSDAQRRALEYIKDNGLLVRDIGMDIGPTTVRALWEMGFISQPLCAGYLITPEGREALEEGK</sequence>
<accession>A0A6H1ZV03</accession>
<organism evidence="1">
    <name type="scientific">viral metagenome</name>
    <dbReference type="NCBI Taxonomy" id="1070528"/>
    <lineage>
        <taxon>unclassified sequences</taxon>
        <taxon>metagenomes</taxon>
        <taxon>organismal metagenomes</taxon>
    </lineage>
</organism>
<dbReference type="AlphaFoldDB" id="A0A6H1ZV03"/>